<dbReference type="InterPro" id="IPR032816">
    <property type="entry name" value="VTT_dom"/>
</dbReference>
<keyword evidence="6 10" id="KW-0812">Transmembrane</keyword>
<comment type="function">
    <text evidence="1">Golgi membrane protein involved in vesicular trafficking and spindle migration.</text>
</comment>
<dbReference type="PANTHER" id="PTHR47549">
    <property type="entry name" value="GOLGI APPARATUS MEMBRANE PROTEIN TVP38-RELATED"/>
    <property type="match status" value="1"/>
</dbReference>
<gene>
    <name evidence="12" type="ORF">WG66_13465</name>
</gene>
<organism evidence="12 13">
    <name type="scientific">Moniliophthora roreri</name>
    <name type="common">Frosty pod rot fungus</name>
    <name type="synonym">Monilia roreri</name>
    <dbReference type="NCBI Taxonomy" id="221103"/>
    <lineage>
        <taxon>Eukaryota</taxon>
        <taxon>Fungi</taxon>
        <taxon>Dikarya</taxon>
        <taxon>Basidiomycota</taxon>
        <taxon>Agaricomycotina</taxon>
        <taxon>Agaricomycetes</taxon>
        <taxon>Agaricomycetidae</taxon>
        <taxon>Agaricales</taxon>
        <taxon>Marasmiineae</taxon>
        <taxon>Marasmiaceae</taxon>
        <taxon>Moniliophthora</taxon>
    </lineage>
</organism>
<feature type="transmembrane region" description="Helical" evidence="10">
    <location>
        <begin position="77"/>
        <end position="95"/>
    </location>
</feature>
<dbReference type="PANTHER" id="PTHR47549:SF1">
    <property type="entry name" value="GOLGI APPARATUS MEMBRANE PROTEIN TVP38"/>
    <property type="match status" value="1"/>
</dbReference>
<dbReference type="GO" id="GO:0000022">
    <property type="term" value="P:mitotic spindle elongation"/>
    <property type="evidence" value="ECO:0007669"/>
    <property type="project" value="TreeGrafter"/>
</dbReference>
<dbReference type="eggNOG" id="KOG3140">
    <property type="taxonomic scope" value="Eukaryota"/>
</dbReference>
<feature type="transmembrane region" description="Helical" evidence="10">
    <location>
        <begin position="115"/>
        <end position="135"/>
    </location>
</feature>
<keyword evidence="8" id="KW-0333">Golgi apparatus</keyword>
<reference evidence="12 13" key="1">
    <citation type="submission" date="2015-12" db="EMBL/GenBank/DDBJ databases">
        <title>Draft genome sequence of Moniliophthora roreri, the causal agent of frosty pod rot of cacao.</title>
        <authorList>
            <person name="Aime M.C."/>
            <person name="Diaz-Valderrama J.R."/>
            <person name="Kijpornyongpan T."/>
            <person name="Phillips-Mora W."/>
        </authorList>
    </citation>
    <scope>NUCLEOTIDE SEQUENCE [LARGE SCALE GENOMIC DNA]</scope>
    <source>
        <strain evidence="12 13">MCA 2952</strain>
    </source>
</reference>
<name>A0A0W0FCF4_MONRR</name>
<evidence type="ECO:0000256" key="7">
    <source>
        <dbReference type="ARBA" id="ARBA00022989"/>
    </source>
</evidence>
<feature type="domain" description="VTT" evidence="11">
    <location>
        <begin position="97"/>
        <end position="218"/>
    </location>
</feature>
<dbReference type="EMBL" id="LATX01002123">
    <property type="protein sequence ID" value="KTB34039.1"/>
    <property type="molecule type" value="Genomic_DNA"/>
</dbReference>
<evidence type="ECO:0000256" key="2">
    <source>
        <dbReference type="ARBA" id="ARBA00004653"/>
    </source>
</evidence>
<accession>A0A0W0FCF4</accession>
<protein>
    <recommendedName>
        <fullName evidence="4">Golgi apparatus membrane protein TVP38</fullName>
    </recommendedName>
    <alternativeName>
        <fullName evidence="5">Golgi apparatus membrane protein tvp38</fullName>
    </alternativeName>
</protein>
<sequence length="307" mass="33771">MAAAAAAGKASNLWSSFKYYLSATFRRYQRLHVYGKVFIWLALLFYICIGVFVVIVSPSRIAQFLYDQATKLAETPVGWLILGFAIVIISFPPLIGHTTLVTLCGFAYGMKGFAIASTASVVGSALVFAVLRMLFSARLRAWSAQNEKWQALEAVVRAKGLPLIILIRISPFPPWVYANSLFAPLKLQKSISSVSLWQFVVATLFIFPKLLLHVFIGSRMAALSDGERRSHMDTRTKVINGLLIGGGVLVAICASGLVYTLVQRHIRTLDGLPRDVDEHAADAIEHFDEEAPLLGPQPLSEDDDDTN</sequence>
<comment type="similarity">
    <text evidence="3">Belongs to the TVP38/TMEM64 family.</text>
</comment>
<evidence type="ECO:0000256" key="4">
    <source>
        <dbReference type="ARBA" id="ARBA00013533"/>
    </source>
</evidence>
<dbReference type="InterPro" id="IPR051076">
    <property type="entry name" value="Golgi_membrane_TVP38/TMEM64"/>
</dbReference>
<keyword evidence="9 10" id="KW-0472">Membrane</keyword>
<keyword evidence="7 10" id="KW-1133">Transmembrane helix</keyword>
<dbReference type="Proteomes" id="UP000054988">
    <property type="component" value="Unassembled WGS sequence"/>
</dbReference>
<dbReference type="GO" id="GO:0016192">
    <property type="term" value="P:vesicle-mediated transport"/>
    <property type="evidence" value="ECO:0007669"/>
    <property type="project" value="TreeGrafter"/>
</dbReference>
<feature type="transmembrane region" description="Helical" evidence="10">
    <location>
        <begin position="37"/>
        <end position="56"/>
    </location>
</feature>
<comment type="subcellular location">
    <subcellularLocation>
        <location evidence="2">Golgi apparatus membrane</location>
        <topology evidence="2">Multi-pass membrane protein</topology>
    </subcellularLocation>
</comment>
<dbReference type="AlphaFoldDB" id="A0A0W0FCF4"/>
<evidence type="ECO:0000256" key="1">
    <source>
        <dbReference type="ARBA" id="ARBA00002978"/>
    </source>
</evidence>
<evidence type="ECO:0000256" key="5">
    <source>
        <dbReference type="ARBA" id="ARBA00020673"/>
    </source>
</evidence>
<evidence type="ECO:0000256" key="6">
    <source>
        <dbReference type="ARBA" id="ARBA00022692"/>
    </source>
</evidence>
<evidence type="ECO:0000259" key="11">
    <source>
        <dbReference type="Pfam" id="PF09335"/>
    </source>
</evidence>
<dbReference type="GO" id="GO:0000139">
    <property type="term" value="C:Golgi membrane"/>
    <property type="evidence" value="ECO:0007669"/>
    <property type="project" value="UniProtKB-SubCell"/>
</dbReference>
<evidence type="ECO:0000313" key="12">
    <source>
        <dbReference type="EMBL" id="KTB34039.1"/>
    </source>
</evidence>
<proteinExistence type="inferred from homology"/>
<evidence type="ECO:0000256" key="3">
    <source>
        <dbReference type="ARBA" id="ARBA00008640"/>
    </source>
</evidence>
<evidence type="ECO:0000256" key="8">
    <source>
        <dbReference type="ARBA" id="ARBA00023034"/>
    </source>
</evidence>
<comment type="caution">
    <text evidence="12">The sequence shown here is derived from an EMBL/GenBank/DDBJ whole genome shotgun (WGS) entry which is preliminary data.</text>
</comment>
<feature type="transmembrane region" description="Helical" evidence="10">
    <location>
        <begin position="238"/>
        <end position="262"/>
    </location>
</feature>
<evidence type="ECO:0000256" key="10">
    <source>
        <dbReference type="SAM" id="Phobius"/>
    </source>
</evidence>
<feature type="transmembrane region" description="Helical" evidence="10">
    <location>
        <begin position="196"/>
        <end position="217"/>
    </location>
</feature>
<evidence type="ECO:0000256" key="9">
    <source>
        <dbReference type="ARBA" id="ARBA00023136"/>
    </source>
</evidence>
<evidence type="ECO:0000313" key="13">
    <source>
        <dbReference type="Proteomes" id="UP000054988"/>
    </source>
</evidence>
<dbReference type="Pfam" id="PF09335">
    <property type="entry name" value="VTT_dom"/>
    <property type="match status" value="1"/>
</dbReference>